<dbReference type="Gene3D" id="3.40.50.150">
    <property type="entry name" value="Vaccinia Virus protein VP39"/>
    <property type="match status" value="1"/>
</dbReference>
<dbReference type="InterPro" id="IPR029063">
    <property type="entry name" value="SAM-dependent_MTases_sf"/>
</dbReference>
<comment type="caution">
    <text evidence="1">The sequence shown here is derived from an EMBL/GenBank/DDBJ whole genome shotgun (WGS) entry which is preliminary data.</text>
</comment>
<dbReference type="EMBL" id="CACRXK020000526">
    <property type="protein sequence ID" value="CAB3982637.1"/>
    <property type="molecule type" value="Genomic_DNA"/>
</dbReference>
<dbReference type="AlphaFoldDB" id="A0A7D9DDL5"/>
<protein>
    <submittedName>
        <fullName evidence="1">Uncharacterized protein</fullName>
    </submittedName>
</protein>
<name>A0A7D9DDL5_PARCT</name>
<keyword evidence="2" id="KW-1185">Reference proteome</keyword>
<dbReference type="Proteomes" id="UP001152795">
    <property type="component" value="Unassembled WGS sequence"/>
</dbReference>
<reference evidence="1" key="1">
    <citation type="submission" date="2020-04" db="EMBL/GenBank/DDBJ databases">
        <authorList>
            <person name="Alioto T."/>
            <person name="Alioto T."/>
            <person name="Gomez Garrido J."/>
        </authorList>
    </citation>
    <scope>NUCLEOTIDE SEQUENCE</scope>
    <source>
        <strain evidence="1">A484AB</strain>
    </source>
</reference>
<dbReference type="SUPFAM" id="SSF53335">
    <property type="entry name" value="S-adenosyl-L-methionine-dependent methyltransferases"/>
    <property type="match status" value="1"/>
</dbReference>
<dbReference type="Pfam" id="PF13489">
    <property type="entry name" value="Methyltransf_23"/>
    <property type="match status" value="1"/>
</dbReference>
<dbReference type="OrthoDB" id="5984880at2759"/>
<accession>A0A7D9DDL5</accession>
<organism evidence="1 2">
    <name type="scientific">Paramuricea clavata</name>
    <name type="common">Red gorgonian</name>
    <name type="synonym">Violescent sea-whip</name>
    <dbReference type="NCBI Taxonomy" id="317549"/>
    <lineage>
        <taxon>Eukaryota</taxon>
        <taxon>Metazoa</taxon>
        <taxon>Cnidaria</taxon>
        <taxon>Anthozoa</taxon>
        <taxon>Octocorallia</taxon>
        <taxon>Malacalcyonacea</taxon>
        <taxon>Plexauridae</taxon>
        <taxon>Paramuricea</taxon>
    </lineage>
</organism>
<sequence>MANSQEHSHDDCSKHEHEDDKWIQIERVYEEKSNEEESLIDWLTKNVDLYLPSVVADGVTENTTSDENYSILSFGCGSGTKDRAILAAISSRLSEETKIVYHAVDPVASQIEKFKKAIQNGYEIQEPFKKVRFSFFAQTYEDYMQNRSKDEGVPSKANLILFIDSLCHFTSSAEDALVHCYNNVVAQDGVILVTLWNNQDFWFKIREIYGKNRNSERKEEESNDYLTIQEVEEIVKKHGWNFKLFSPEYSLDITECFNSTSEAGKHLLDCLACFSNVKDEVDSDPKKLFNFLQESQSISENEHLLKGRHGTLVIYKQE</sequence>
<gene>
    <name evidence="1" type="ORF">PACLA_8A022361</name>
</gene>
<evidence type="ECO:0000313" key="2">
    <source>
        <dbReference type="Proteomes" id="UP001152795"/>
    </source>
</evidence>
<evidence type="ECO:0000313" key="1">
    <source>
        <dbReference type="EMBL" id="CAB3982637.1"/>
    </source>
</evidence>
<proteinExistence type="predicted"/>